<dbReference type="WBParaSite" id="ASIM_0000671201-mRNA-1">
    <property type="protein sequence ID" value="ASIM_0000671201-mRNA-1"/>
    <property type="gene ID" value="ASIM_0000671201"/>
</dbReference>
<dbReference type="OrthoDB" id="120383at2759"/>
<accession>A0A0M3JGF7</accession>
<reference evidence="2 3" key="2">
    <citation type="submission" date="2018-11" db="EMBL/GenBank/DDBJ databases">
        <authorList>
            <consortium name="Pathogen Informatics"/>
        </authorList>
    </citation>
    <scope>NUCLEOTIDE SEQUENCE [LARGE SCALE GENOMIC DNA]</scope>
</reference>
<protein>
    <submittedName>
        <fullName evidence="4">Ovule protein</fullName>
    </submittedName>
</protein>
<reference evidence="4" key="1">
    <citation type="submission" date="2017-02" db="UniProtKB">
        <authorList>
            <consortium name="WormBaseParasite"/>
        </authorList>
    </citation>
    <scope>IDENTIFICATION</scope>
</reference>
<feature type="region of interest" description="Disordered" evidence="1">
    <location>
        <begin position="16"/>
        <end position="46"/>
    </location>
</feature>
<evidence type="ECO:0000313" key="3">
    <source>
        <dbReference type="Proteomes" id="UP000267096"/>
    </source>
</evidence>
<dbReference type="EMBL" id="UYRR01014131">
    <property type="protein sequence ID" value="VDK27131.1"/>
    <property type="molecule type" value="Genomic_DNA"/>
</dbReference>
<evidence type="ECO:0000313" key="2">
    <source>
        <dbReference type="EMBL" id="VDK27131.1"/>
    </source>
</evidence>
<organism evidence="4">
    <name type="scientific">Anisakis simplex</name>
    <name type="common">Herring worm</name>
    <dbReference type="NCBI Taxonomy" id="6269"/>
    <lineage>
        <taxon>Eukaryota</taxon>
        <taxon>Metazoa</taxon>
        <taxon>Ecdysozoa</taxon>
        <taxon>Nematoda</taxon>
        <taxon>Chromadorea</taxon>
        <taxon>Rhabditida</taxon>
        <taxon>Spirurina</taxon>
        <taxon>Ascaridomorpha</taxon>
        <taxon>Ascaridoidea</taxon>
        <taxon>Anisakidae</taxon>
        <taxon>Anisakis</taxon>
        <taxon>Anisakis simplex complex</taxon>
    </lineage>
</organism>
<gene>
    <name evidence="2" type="ORF">ASIM_LOCUS6489</name>
</gene>
<name>A0A0M3JGF7_ANISI</name>
<evidence type="ECO:0000313" key="4">
    <source>
        <dbReference type="WBParaSite" id="ASIM_0000671201-mRNA-1"/>
    </source>
</evidence>
<feature type="compositionally biased region" description="Basic and acidic residues" evidence="1">
    <location>
        <begin position="16"/>
        <end position="26"/>
    </location>
</feature>
<dbReference type="Proteomes" id="UP000267096">
    <property type="component" value="Unassembled WGS sequence"/>
</dbReference>
<feature type="compositionally biased region" description="Polar residues" evidence="1">
    <location>
        <begin position="27"/>
        <end position="41"/>
    </location>
</feature>
<keyword evidence="3" id="KW-1185">Reference proteome</keyword>
<evidence type="ECO:0000256" key="1">
    <source>
        <dbReference type="SAM" id="MobiDB-lite"/>
    </source>
</evidence>
<sequence>MSLSQSMVTRPVVVFQKDENGGHDDAPSSSLLNHPTSTANTWLGKKARQQQVSQSVFLSEIHY</sequence>
<dbReference type="AlphaFoldDB" id="A0A0M3JGF7"/>
<proteinExistence type="predicted"/>